<dbReference type="GO" id="GO:0010133">
    <property type="term" value="P:L-proline catabolic process to L-glutamate"/>
    <property type="evidence" value="ECO:0007669"/>
    <property type="project" value="TreeGrafter"/>
</dbReference>
<evidence type="ECO:0000313" key="7">
    <source>
        <dbReference type="EMBL" id="KAK1410209.1"/>
    </source>
</evidence>
<evidence type="ECO:0000313" key="8">
    <source>
        <dbReference type="Proteomes" id="UP001229421"/>
    </source>
</evidence>
<dbReference type="GO" id="GO:0004657">
    <property type="term" value="F:proline dehydrogenase activity"/>
    <property type="evidence" value="ECO:0007669"/>
    <property type="project" value="UniProtKB-EC"/>
</dbReference>
<proteinExistence type="inferred from homology"/>
<comment type="caution">
    <text evidence="7">The sequence shown here is derived from an EMBL/GenBank/DDBJ whole genome shotgun (WGS) entry which is preliminary data.</text>
</comment>
<name>A0AAD8NHL9_TARER</name>
<dbReference type="AlphaFoldDB" id="A0AAD8NHL9"/>
<keyword evidence="8" id="KW-1185">Reference proteome</keyword>
<accession>A0AAD8NHL9</accession>
<dbReference type="Proteomes" id="UP001229421">
    <property type="component" value="Unassembled WGS sequence"/>
</dbReference>
<reference evidence="7" key="1">
    <citation type="journal article" date="2023" name="bioRxiv">
        <title>Improved chromosome-level genome assembly for marigold (Tagetes erecta).</title>
        <authorList>
            <person name="Jiang F."/>
            <person name="Yuan L."/>
            <person name="Wang S."/>
            <person name="Wang H."/>
            <person name="Xu D."/>
            <person name="Wang A."/>
            <person name="Fan W."/>
        </authorList>
    </citation>
    <scope>NUCLEOTIDE SEQUENCE</scope>
    <source>
        <strain evidence="7">WSJ</strain>
        <tissue evidence="7">Leaf</tissue>
    </source>
</reference>
<keyword evidence="3 5" id="KW-0560">Oxidoreductase</keyword>
<keyword evidence="5" id="KW-0274">FAD</keyword>
<dbReference type="PANTHER" id="PTHR13914">
    <property type="entry name" value="PROLINE OXIDASE"/>
    <property type="match status" value="1"/>
</dbReference>
<organism evidence="7 8">
    <name type="scientific">Tagetes erecta</name>
    <name type="common">African marigold</name>
    <dbReference type="NCBI Taxonomy" id="13708"/>
    <lineage>
        <taxon>Eukaryota</taxon>
        <taxon>Viridiplantae</taxon>
        <taxon>Streptophyta</taxon>
        <taxon>Embryophyta</taxon>
        <taxon>Tracheophyta</taxon>
        <taxon>Spermatophyta</taxon>
        <taxon>Magnoliopsida</taxon>
        <taxon>eudicotyledons</taxon>
        <taxon>Gunneridae</taxon>
        <taxon>Pentapetalae</taxon>
        <taxon>asterids</taxon>
        <taxon>campanulids</taxon>
        <taxon>Asterales</taxon>
        <taxon>Asteraceae</taxon>
        <taxon>Asteroideae</taxon>
        <taxon>Heliantheae alliance</taxon>
        <taxon>Tageteae</taxon>
        <taxon>Tagetes</taxon>
    </lineage>
</organism>
<evidence type="ECO:0000256" key="2">
    <source>
        <dbReference type="ARBA" id="ARBA00012695"/>
    </source>
</evidence>
<gene>
    <name evidence="7" type="ORF">QVD17_36744</name>
</gene>
<dbReference type="InterPro" id="IPR002872">
    <property type="entry name" value="Proline_DH_dom"/>
</dbReference>
<dbReference type="PANTHER" id="PTHR13914:SF26">
    <property type="entry name" value="PROLINE DEHYDROGENASE"/>
    <property type="match status" value="1"/>
</dbReference>
<feature type="domain" description="Proline dehydrogenase" evidence="6">
    <location>
        <begin position="87"/>
        <end position="159"/>
    </location>
</feature>
<keyword evidence="5" id="KW-0285">Flavoprotein</keyword>
<comment type="similarity">
    <text evidence="1 5">Belongs to the proline oxidase family.</text>
</comment>
<dbReference type="Gene3D" id="3.20.20.220">
    <property type="match status" value="1"/>
</dbReference>
<keyword evidence="4 5" id="KW-0642">Proline metabolism</keyword>
<sequence length="202" mass="23014">MIHFILISVFLKIYIYIRCFRLCIVKDEHKFRLGAQYAGDLIWIVSYCCSAKISLMLPNNGSCERNVMHVFKTTLFLPPCSVSFVVANSLGVESPIHNSIHDTHHCFNECASYMLDEVSSGPGRLILAAHNLESGRMAARKAHDLGIGKDSYKLEFASLRNGRGNEFWIDKCRIWCEQILASHSGPFQKSCLNYLLREFYVL</sequence>
<comment type="catalytic activity">
    <reaction evidence="5">
        <text>L-proline + a quinone = (S)-1-pyrroline-5-carboxylate + a quinol + H(+)</text>
        <dbReference type="Rhea" id="RHEA:23784"/>
        <dbReference type="ChEBI" id="CHEBI:15378"/>
        <dbReference type="ChEBI" id="CHEBI:17388"/>
        <dbReference type="ChEBI" id="CHEBI:24646"/>
        <dbReference type="ChEBI" id="CHEBI:60039"/>
        <dbReference type="ChEBI" id="CHEBI:132124"/>
        <dbReference type="EC" id="1.5.5.2"/>
    </reaction>
</comment>
<dbReference type="EMBL" id="JAUHHV010000010">
    <property type="protein sequence ID" value="KAK1410209.1"/>
    <property type="molecule type" value="Genomic_DNA"/>
</dbReference>
<comment type="cofactor">
    <cofactor evidence="5">
        <name>FAD</name>
        <dbReference type="ChEBI" id="CHEBI:57692"/>
    </cofactor>
</comment>
<dbReference type="EC" id="1.5.5.2" evidence="2 5"/>
<evidence type="ECO:0000259" key="6">
    <source>
        <dbReference type="Pfam" id="PF01619"/>
    </source>
</evidence>
<dbReference type="SUPFAM" id="SSF51730">
    <property type="entry name" value="FAD-linked oxidoreductase"/>
    <property type="match status" value="1"/>
</dbReference>
<dbReference type="InterPro" id="IPR015659">
    <property type="entry name" value="Proline_oxidase"/>
</dbReference>
<protein>
    <recommendedName>
        <fullName evidence="2 5">Proline dehydrogenase</fullName>
        <ecNumber evidence="2 5">1.5.5.2</ecNumber>
    </recommendedName>
</protein>
<dbReference type="GO" id="GO:0005739">
    <property type="term" value="C:mitochondrion"/>
    <property type="evidence" value="ECO:0007669"/>
    <property type="project" value="TreeGrafter"/>
</dbReference>
<evidence type="ECO:0000256" key="5">
    <source>
        <dbReference type="RuleBase" id="RU364054"/>
    </source>
</evidence>
<evidence type="ECO:0000256" key="4">
    <source>
        <dbReference type="ARBA" id="ARBA00023062"/>
    </source>
</evidence>
<evidence type="ECO:0000256" key="1">
    <source>
        <dbReference type="ARBA" id="ARBA00005869"/>
    </source>
</evidence>
<comment type="function">
    <text evidence="5">Converts proline to delta-1-pyrroline-5-carboxylate.</text>
</comment>
<dbReference type="GO" id="GO:0071949">
    <property type="term" value="F:FAD binding"/>
    <property type="evidence" value="ECO:0007669"/>
    <property type="project" value="TreeGrafter"/>
</dbReference>
<dbReference type="Pfam" id="PF01619">
    <property type="entry name" value="Pro_dh"/>
    <property type="match status" value="1"/>
</dbReference>
<dbReference type="InterPro" id="IPR029041">
    <property type="entry name" value="FAD-linked_oxidoreductase-like"/>
</dbReference>
<evidence type="ECO:0000256" key="3">
    <source>
        <dbReference type="ARBA" id="ARBA00023002"/>
    </source>
</evidence>